<protein>
    <submittedName>
        <fullName evidence="3">Uncharacterized protein</fullName>
    </submittedName>
</protein>
<reference evidence="3" key="1">
    <citation type="submission" date="2022-08" db="EMBL/GenBank/DDBJ databases">
        <authorList>
            <person name="Gutierrez-Valencia J."/>
        </authorList>
    </citation>
    <scope>NUCLEOTIDE SEQUENCE</scope>
</reference>
<feature type="transmembrane region" description="Helical" evidence="2">
    <location>
        <begin position="344"/>
        <end position="362"/>
    </location>
</feature>
<feature type="transmembrane region" description="Helical" evidence="2">
    <location>
        <begin position="258"/>
        <end position="283"/>
    </location>
</feature>
<dbReference type="EMBL" id="CAMGYJ010000007">
    <property type="protein sequence ID" value="CAI0451246.1"/>
    <property type="molecule type" value="Genomic_DNA"/>
</dbReference>
<dbReference type="Proteomes" id="UP001154282">
    <property type="component" value="Unassembled WGS sequence"/>
</dbReference>
<accession>A0AAV0MY73</accession>
<gene>
    <name evidence="3" type="ORF">LITE_LOCUS30801</name>
</gene>
<evidence type="ECO:0000313" key="3">
    <source>
        <dbReference type="EMBL" id="CAI0451246.1"/>
    </source>
</evidence>
<dbReference type="PANTHER" id="PTHR36367:SF2">
    <property type="entry name" value="TRANSMEMBRANE PROTEIN"/>
    <property type="match status" value="1"/>
</dbReference>
<dbReference type="AlphaFoldDB" id="A0AAV0MY73"/>
<feature type="transmembrane region" description="Helical" evidence="2">
    <location>
        <begin position="217"/>
        <end position="238"/>
    </location>
</feature>
<feature type="region of interest" description="Disordered" evidence="1">
    <location>
        <begin position="27"/>
        <end position="61"/>
    </location>
</feature>
<keyword evidence="2" id="KW-0812">Transmembrane</keyword>
<feature type="transmembrane region" description="Helical" evidence="2">
    <location>
        <begin position="131"/>
        <end position="153"/>
    </location>
</feature>
<feature type="transmembrane region" description="Helical" evidence="2">
    <location>
        <begin position="304"/>
        <end position="324"/>
    </location>
</feature>
<dbReference type="PANTHER" id="PTHR36367">
    <property type="entry name" value="TRANSMEMBRANE PROTEIN"/>
    <property type="match status" value="1"/>
</dbReference>
<name>A0AAV0MY73_9ROSI</name>
<keyword evidence="4" id="KW-1185">Reference proteome</keyword>
<feature type="transmembrane region" description="Helical" evidence="2">
    <location>
        <begin position="188"/>
        <end position="205"/>
    </location>
</feature>
<comment type="caution">
    <text evidence="3">The sequence shown here is derived from an EMBL/GenBank/DDBJ whole genome shotgun (WGS) entry which is preliminary data.</text>
</comment>
<evidence type="ECO:0000256" key="1">
    <source>
        <dbReference type="SAM" id="MobiDB-lite"/>
    </source>
</evidence>
<feature type="transmembrane region" description="Helical" evidence="2">
    <location>
        <begin position="100"/>
        <end position="119"/>
    </location>
</feature>
<evidence type="ECO:0000256" key="2">
    <source>
        <dbReference type="SAM" id="Phobius"/>
    </source>
</evidence>
<proteinExistence type="predicted"/>
<keyword evidence="2" id="KW-1133">Transmembrane helix</keyword>
<sequence length="370" mass="41003">MSAPSLPLCCRHGFSFSSAGKAVNLASPVPSRRRQPNLNRHLPAFSTETRRSATSPLVSTRKPPPITRTLLCHSTPRRKSGAVPAAEKVAGDGSSKAVQVALWVLEGVYIVWLFLLPYAPGDPVWAISSETVNSLIGLSLNFFFILPFLNSAIDNGWLLMHYFCNEHFGSAVGIHVIEAPVLHPMAEGLFNFVIGWTFMFAPLLFTDNKRNRYPWSLDVLWGFQMFLTNTFLIPYMAIRMNEDDADAAPSKQSQLGNVMTQGAPVVGVIGAAACLVSALWAVFGRGDSGDFGGITERREFFVSYLGSERLAYAFIWDICLYIVFQPWLIGENLQNVEESKVDVVKYLRFVPVVGLVAYLLFLDADNEEQL</sequence>
<evidence type="ECO:0000313" key="4">
    <source>
        <dbReference type="Proteomes" id="UP001154282"/>
    </source>
</evidence>
<keyword evidence="2" id="KW-0472">Membrane</keyword>
<organism evidence="3 4">
    <name type="scientific">Linum tenue</name>
    <dbReference type="NCBI Taxonomy" id="586396"/>
    <lineage>
        <taxon>Eukaryota</taxon>
        <taxon>Viridiplantae</taxon>
        <taxon>Streptophyta</taxon>
        <taxon>Embryophyta</taxon>
        <taxon>Tracheophyta</taxon>
        <taxon>Spermatophyta</taxon>
        <taxon>Magnoliopsida</taxon>
        <taxon>eudicotyledons</taxon>
        <taxon>Gunneridae</taxon>
        <taxon>Pentapetalae</taxon>
        <taxon>rosids</taxon>
        <taxon>fabids</taxon>
        <taxon>Malpighiales</taxon>
        <taxon>Linaceae</taxon>
        <taxon>Linum</taxon>
    </lineage>
</organism>